<sequence length="85" mass="9235">DTARLDDDARHARRLAIDRQTQGCVADETNRKGVGPGVSRACPVDPLARLQIILDRAQARASPGFSSAVRKMCMGPVDHRLTLDP</sequence>
<dbReference type="Proteomes" id="UP001595721">
    <property type="component" value="Unassembled WGS sequence"/>
</dbReference>
<proteinExistence type="predicted"/>
<evidence type="ECO:0000313" key="1">
    <source>
        <dbReference type="EMBL" id="MFC3530193.1"/>
    </source>
</evidence>
<gene>
    <name evidence="1" type="ORF">ACFOMH_18650</name>
</gene>
<accession>A0ABV7RBA2</accession>
<dbReference type="EMBL" id="JBHRXJ010000021">
    <property type="protein sequence ID" value="MFC3530193.1"/>
    <property type="molecule type" value="Genomic_DNA"/>
</dbReference>
<protein>
    <submittedName>
        <fullName evidence="1">Uncharacterized protein</fullName>
    </submittedName>
</protein>
<keyword evidence="2" id="KW-1185">Reference proteome</keyword>
<evidence type="ECO:0000313" key="2">
    <source>
        <dbReference type="Proteomes" id="UP001595721"/>
    </source>
</evidence>
<name>A0ABV7RBA2_9RHOB</name>
<dbReference type="RefSeq" id="WP_377746356.1">
    <property type="nucleotide sequence ID" value="NZ_JBHRXJ010000021.1"/>
</dbReference>
<reference evidence="2" key="1">
    <citation type="journal article" date="2019" name="Int. J. Syst. Evol. Microbiol.">
        <title>The Global Catalogue of Microorganisms (GCM) 10K type strain sequencing project: providing services to taxonomists for standard genome sequencing and annotation.</title>
        <authorList>
            <consortium name="The Broad Institute Genomics Platform"/>
            <consortium name="The Broad Institute Genome Sequencing Center for Infectious Disease"/>
            <person name="Wu L."/>
            <person name="Ma J."/>
        </authorList>
    </citation>
    <scope>NUCLEOTIDE SEQUENCE [LARGE SCALE GENOMIC DNA]</scope>
    <source>
        <strain evidence="2">KCTC 42899</strain>
    </source>
</reference>
<comment type="caution">
    <text evidence="1">The sequence shown here is derived from an EMBL/GenBank/DDBJ whole genome shotgun (WGS) entry which is preliminary data.</text>
</comment>
<organism evidence="1 2">
    <name type="scientific">Paracoccus mangrovi</name>
    <dbReference type="NCBI Taxonomy" id="1715645"/>
    <lineage>
        <taxon>Bacteria</taxon>
        <taxon>Pseudomonadati</taxon>
        <taxon>Pseudomonadota</taxon>
        <taxon>Alphaproteobacteria</taxon>
        <taxon>Rhodobacterales</taxon>
        <taxon>Paracoccaceae</taxon>
        <taxon>Paracoccus</taxon>
    </lineage>
</organism>
<feature type="non-terminal residue" evidence="1">
    <location>
        <position position="1"/>
    </location>
</feature>